<dbReference type="Proteomes" id="UP001172102">
    <property type="component" value="Unassembled WGS sequence"/>
</dbReference>
<organism evidence="1 2">
    <name type="scientific">Lasiosphaeris hirsuta</name>
    <dbReference type="NCBI Taxonomy" id="260670"/>
    <lineage>
        <taxon>Eukaryota</taxon>
        <taxon>Fungi</taxon>
        <taxon>Dikarya</taxon>
        <taxon>Ascomycota</taxon>
        <taxon>Pezizomycotina</taxon>
        <taxon>Sordariomycetes</taxon>
        <taxon>Sordariomycetidae</taxon>
        <taxon>Sordariales</taxon>
        <taxon>Lasiosphaeriaceae</taxon>
        <taxon>Lasiosphaeris</taxon>
    </lineage>
</organism>
<sequence length="138" mass="15700">MYLTTICITYQLCLPNIPSYLGFKCQLCEKAHWIYHLKEPEVIFVLQSRTSKPIPERHLGIIPGSEQLSDDPAIFSYLSSPQGRHCIRTTRSRRLATTLPVLLYTHSDAAHVSRPLSIYAMTKPRSPHASRHDVILST</sequence>
<gene>
    <name evidence="1" type="ORF">B0H67DRAFT_230167</name>
</gene>
<evidence type="ECO:0000313" key="2">
    <source>
        <dbReference type="Proteomes" id="UP001172102"/>
    </source>
</evidence>
<comment type="caution">
    <text evidence="1">The sequence shown here is derived from an EMBL/GenBank/DDBJ whole genome shotgun (WGS) entry which is preliminary data.</text>
</comment>
<proteinExistence type="predicted"/>
<protein>
    <submittedName>
        <fullName evidence="1">Uncharacterized protein</fullName>
    </submittedName>
</protein>
<name>A0AA40AFP9_9PEZI</name>
<accession>A0AA40AFP9</accession>
<dbReference type="AlphaFoldDB" id="A0AA40AFP9"/>
<keyword evidence="2" id="KW-1185">Reference proteome</keyword>
<reference evidence="1" key="1">
    <citation type="submission" date="2023-06" db="EMBL/GenBank/DDBJ databases">
        <title>Genome-scale phylogeny and comparative genomics of the fungal order Sordariales.</title>
        <authorList>
            <consortium name="Lawrence Berkeley National Laboratory"/>
            <person name="Hensen N."/>
            <person name="Bonometti L."/>
            <person name="Westerberg I."/>
            <person name="Brannstrom I.O."/>
            <person name="Guillou S."/>
            <person name="Cros-Aarteil S."/>
            <person name="Calhoun S."/>
            <person name="Haridas S."/>
            <person name="Kuo A."/>
            <person name="Mondo S."/>
            <person name="Pangilinan J."/>
            <person name="Riley R."/>
            <person name="Labutti K."/>
            <person name="Andreopoulos B."/>
            <person name="Lipzen A."/>
            <person name="Chen C."/>
            <person name="Yanf M."/>
            <person name="Daum C."/>
            <person name="Ng V."/>
            <person name="Clum A."/>
            <person name="Steindorff A."/>
            <person name="Ohm R."/>
            <person name="Martin F."/>
            <person name="Silar P."/>
            <person name="Natvig D."/>
            <person name="Lalanne C."/>
            <person name="Gautier V."/>
            <person name="Ament-Velasquez S.L."/>
            <person name="Kruys A."/>
            <person name="Hutchinson M.I."/>
            <person name="Powell A.J."/>
            <person name="Barry K."/>
            <person name="Miller A.N."/>
            <person name="Grigoriev I.V."/>
            <person name="Debuchy R."/>
            <person name="Gladieux P."/>
            <person name="Thoren M.H."/>
            <person name="Johannesson H."/>
        </authorList>
    </citation>
    <scope>NUCLEOTIDE SEQUENCE</scope>
    <source>
        <strain evidence="1">SMH4607-1</strain>
    </source>
</reference>
<dbReference type="EMBL" id="JAUKUA010000004">
    <property type="protein sequence ID" value="KAK0714968.1"/>
    <property type="molecule type" value="Genomic_DNA"/>
</dbReference>
<evidence type="ECO:0000313" key="1">
    <source>
        <dbReference type="EMBL" id="KAK0714968.1"/>
    </source>
</evidence>